<feature type="transmembrane region" description="Helical" evidence="1">
    <location>
        <begin position="34"/>
        <end position="56"/>
    </location>
</feature>
<dbReference type="EMBL" id="KJ755548">
    <property type="protein sequence ID" value="AIG62435.1"/>
    <property type="molecule type" value="Genomic_DNA"/>
</dbReference>
<feature type="transmembrane region" description="Helical" evidence="1">
    <location>
        <begin position="366"/>
        <end position="384"/>
    </location>
</feature>
<feature type="transmembrane region" description="Helical" evidence="1">
    <location>
        <begin position="177"/>
        <end position="193"/>
    </location>
</feature>
<keyword evidence="1" id="KW-0812">Transmembrane</keyword>
<proteinExistence type="predicted"/>
<sequence length="412" mass="46988">MSFIHILLLIILFYLPFIFLKFGLRKKITHPPTLFCAIFSFVLSMAYIAHITLGFYEISYESYAIYGLGNLSFIAGGMITDALNRRNIKNSTQLVINKQEITLLKILIFTLLLYFPIAYSEFKHATPDMPLALKILRIRERGLEEQVYSTITNNMIILSSCLVMYMTFIFSIKKINVYYYSLTFVLFCAYNFMTGTRAAIILISIACIFIYLLNTNKNNKTSKLFLLSVGMTAIILGALVAIFMGKDGMERDESLLANLNKVVDNYFSYTVQGVILFDNYVIGREKITPNWDILSGSAEVINKITSSNIFKTDSKFSEFSHFAKDKDGNVCTIYFAIYPLYGLVGVILFFLLYGTVCTILYNHGPGIVSVLVGYINATLCLNIFNEQVFINIIFTIKFICFLLLIRCFERIK</sequence>
<evidence type="ECO:0000313" key="2">
    <source>
        <dbReference type="EMBL" id="AAZ85718.1"/>
    </source>
</evidence>
<keyword evidence="1" id="KW-1133">Transmembrane helix</keyword>
<evidence type="ECO:0000256" key="1">
    <source>
        <dbReference type="SAM" id="Phobius"/>
    </source>
</evidence>
<dbReference type="NCBIfam" id="TIGR04370">
    <property type="entry name" value="glyco_rpt_poly"/>
    <property type="match status" value="1"/>
</dbReference>
<evidence type="ECO:0000313" key="3">
    <source>
        <dbReference type="EMBL" id="AIG62435.1"/>
    </source>
</evidence>
<organism evidence="2">
    <name type="scientific">Escherichia coli</name>
    <dbReference type="NCBI Taxonomy" id="562"/>
    <lineage>
        <taxon>Bacteria</taxon>
        <taxon>Pseudomonadati</taxon>
        <taxon>Pseudomonadota</taxon>
        <taxon>Gammaproteobacteria</taxon>
        <taxon>Enterobacterales</taxon>
        <taxon>Enterobacteriaceae</taxon>
        <taxon>Escherichia</taxon>
    </lineage>
</organism>
<feature type="transmembrane region" description="Helical" evidence="1">
    <location>
        <begin position="151"/>
        <end position="170"/>
    </location>
</feature>
<gene>
    <name evidence="2" type="primary">wzy</name>
</gene>
<reference evidence="3" key="2">
    <citation type="journal article" date="2016" name="PLoS ONE">
        <title>Comparison of O-Antigen Gene Clusters of All O-Serogroups of Escherichia coli and Proposal for Adopting a New Nomenclature for O-Typing.</title>
        <authorList>
            <person name="DebRoy C."/>
            <person name="Fratamico P.M."/>
            <person name="Yan X."/>
            <person name="Baranzoni G."/>
            <person name="Liu Y."/>
            <person name="Needleman D.S."/>
            <person name="Tebbs R."/>
            <person name="O'Connell C.D."/>
            <person name="Allred A."/>
            <person name="Swimley M."/>
            <person name="Mwangi M."/>
            <person name="Kapur V."/>
            <person name="Raygoza Garay J.A."/>
            <person name="Roberts E.L."/>
            <person name="Katani R."/>
        </authorList>
    </citation>
    <scope>NUCLEOTIDE SEQUENCE</scope>
    <source>
        <strain evidence="3">CDC 63-57</strain>
    </source>
</reference>
<feature type="transmembrane region" description="Helical" evidence="1">
    <location>
        <begin position="6"/>
        <end position="22"/>
    </location>
</feature>
<feature type="transmembrane region" description="Helical" evidence="1">
    <location>
        <begin position="390"/>
        <end position="408"/>
    </location>
</feature>
<protein>
    <submittedName>
        <fullName evidence="2">O-antigen polymerase</fullName>
    </submittedName>
</protein>
<feature type="transmembrane region" description="Helical" evidence="1">
    <location>
        <begin position="199"/>
        <end position="215"/>
    </location>
</feature>
<dbReference type="AlphaFoldDB" id="Q2VJ26"/>
<name>Q2VJ26_ECOLX</name>
<reference evidence="2" key="1">
    <citation type="journal article" date="2005" name="Vet. Microbiol.">
        <title>Molecular markers for detection of pathogenic Escherichia coli strains belonging to serogroups O 138 and O 139.</title>
        <authorList>
            <person name="Wang L."/>
            <person name="Liu B."/>
            <person name="Kong Q."/>
            <person name="Steinruck H."/>
            <person name="Krause G."/>
            <person name="Beutin L."/>
            <person name="Feng L."/>
        </authorList>
    </citation>
    <scope>NUCLEOTIDE SEQUENCE</scope>
</reference>
<feature type="transmembrane region" description="Helical" evidence="1">
    <location>
        <begin position="62"/>
        <end position="80"/>
    </location>
</feature>
<feature type="transmembrane region" description="Helical" evidence="1">
    <location>
        <begin position="101"/>
        <end position="119"/>
    </location>
</feature>
<feature type="transmembrane region" description="Helical" evidence="1">
    <location>
        <begin position="224"/>
        <end position="245"/>
    </location>
</feature>
<feature type="transmembrane region" description="Helical" evidence="1">
    <location>
        <begin position="333"/>
        <end position="354"/>
    </location>
</feature>
<dbReference type="EMBL" id="DQ109552">
    <property type="protein sequence ID" value="AAZ85718.1"/>
    <property type="molecule type" value="Genomic_DNA"/>
</dbReference>
<accession>Q2VJ26</accession>
<keyword evidence="1" id="KW-0472">Membrane</keyword>